<dbReference type="EMBL" id="JBHSEF010000009">
    <property type="protein sequence ID" value="MFC4353897.1"/>
    <property type="molecule type" value="Genomic_DNA"/>
</dbReference>
<sequence>MMLLLGIAFFIVVYISLSTIERLLREMKTQNQQIIDLLERAERKNPDLDAN</sequence>
<evidence type="ECO:0000313" key="2">
    <source>
        <dbReference type="Proteomes" id="UP001595733"/>
    </source>
</evidence>
<keyword evidence="2" id="KW-1185">Reference proteome</keyword>
<name>A0ABV8URI0_9BACL</name>
<proteinExistence type="predicted"/>
<dbReference type="Proteomes" id="UP001595733">
    <property type="component" value="Unassembled WGS sequence"/>
</dbReference>
<dbReference type="RefSeq" id="WP_378139746.1">
    <property type="nucleotide sequence ID" value="NZ_JBHSEF010000009.1"/>
</dbReference>
<gene>
    <name evidence="1" type="ORF">ACFO0S_02300</name>
</gene>
<comment type="caution">
    <text evidence="1">The sequence shown here is derived from an EMBL/GenBank/DDBJ whole genome shotgun (WGS) entry which is preliminary data.</text>
</comment>
<reference evidence="2" key="1">
    <citation type="journal article" date="2019" name="Int. J. Syst. Evol. Microbiol.">
        <title>The Global Catalogue of Microorganisms (GCM) 10K type strain sequencing project: providing services to taxonomists for standard genome sequencing and annotation.</title>
        <authorList>
            <consortium name="The Broad Institute Genomics Platform"/>
            <consortium name="The Broad Institute Genome Sequencing Center for Infectious Disease"/>
            <person name="Wu L."/>
            <person name="Ma J."/>
        </authorList>
    </citation>
    <scope>NUCLEOTIDE SEQUENCE [LARGE SCALE GENOMIC DNA]</scope>
    <source>
        <strain evidence="2">CCUG 50353</strain>
    </source>
</reference>
<organism evidence="1 2">
    <name type="scientific">Chryseomicrobium palamuruense</name>
    <dbReference type="NCBI Taxonomy" id="682973"/>
    <lineage>
        <taxon>Bacteria</taxon>
        <taxon>Bacillati</taxon>
        <taxon>Bacillota</taxon>
        <taxon>Bacilli</taxon>
        <taxon>Bacillales</taxon>
        <taxon>Caryophanaceae</taxon>
        <taxon>Chryseomicrobium</taxon>
    </lineage>
</organism>
<protein>
    <submittedName>
        <fullName evidence="1">Uncharacterized protein</fullName>
    </submittedName>
</protein>
<accession>A0ABV8URI0</accession>
<evidence type="ECO:0000313" key="1">
    <source>
        <dbReference type="EMBL" id="MFC4353897.1"/>
    </source>
</evidence>